<reference evidence="2" key="1">
    <citation type="journal article" date="2023" name="BMC Genomics">
        <title>Chromosome-level genome assemblies of Cutaneotrichosporon spp. (Trichosporonales, Basidiomycota) reveal imbalanced evolution between nucleotide sequences and chromosome synteny.</title>
        <authorList>
            <person name="Kobayashi Y."/>
            <person name="Kayamori A."/>
            <person name="Aoki K."/>
            <person name="Shiwa Y."/>
            <person name="Matsutani M."/>
            <person name="Fujita N."/>
            <person name="Sugita T."/>
            <person name="Iwasaki W."/>
            <person name="Tanaka N."/>
            <person name="Takashima M."/>
        </authorList>
    </citation>
    <scope>NUCLEOTIDE SEQUENCE</scope>
    <source>
        <strain evidence="2">HIS019</strain>
    </source>
</reference>
<evidence type="ECO:0000313" key="3">
    <source>
        <dbReference type="Proteomes" id="UP001233271"/>
    </source>
</evidence>
<keyword evidence="3" id="KW-1185">Reference proteome</keyword>
<feature type="compositionally biased region" description="Polar residues" evidence="1">
    <location>
        <begin position="1"/>
        <end position="12"/>
    </location>
</feature>
<dbReference type="AlphaFoldDB" id="A0AA48QWF9"/>
<dbReference type="KEGG" id="ccac:CcaHIS019_0411600"/>
<organism evidence="2 3">
    <name type="scientific">Cutaneotrichosporon cavernicola</name>
    <dbReference type="NCBI Taxonomy" id="279322"/>
    <lineage>
        <taxon>Eukaryota</taxon>
        <taxon>Fungi</taxon>
        <taxon>Dikarya</taxon>
        <taxon>Basidiomycota</taxon>
        <taxon>Agaricomycotina</taxon>
        <taxon>Tremellomycetes</taxon>
        <taxon>Trichosporonales</taxon>
        <taxon>Trichosporonaceae</taxon>
        <taxon>Cutaneotrichosporon</taxon>
    </lineage>
</organism>
<evidence type="ECO:0000256" key="1">
    <source>
        <dbReference type="SAM" id="MobiDB-lite"/>
    </source>
</evidence>
<gene>
    <name evidence="2" type="ORF">CcaverHIS019_0411600</name>
</gene>
<protein>
    <submittedName>
        <fullName evidence="2">Uncharacterized protein</fullName>
    </submittedName>
</protein>
<proteinExistence type="predicted"/>
<dbReference type="GeneID" id="85496210"/>
<name>A0AA48QWF9_9TREE</name>
<feature type="region of interest" description="Disordered" evidence="1">
    <location>
        <begin position="1"/>
        <end position="31"/>
    </location>
</feature>
<evidence type="ECO:0000313" key="2">
    <source>
        <dbReference type="EMBL" id="BEI92340.1"/>
    </source>
</evidence>
<accession>A0AA48QWF9</accession>
<dbReference type="EMBL" id="AP028215">
    <property type="protein sequence ID" value="BEI92340.1"/>
    <property type="molecule type" value="Genomic_DNA"/>
</dbReference>
<dbReference type="Proteomes" id="UP001233271">
    <property type="component" value="Chromosome 4"/>
</dbReference>
<dbReference type="RefSeq" id="XP_060457605.1">
    <property type="nucleotide sequence ID" value="XM_060601075.1"/>
</dbReference>
<sequence>MQDQTPIPTASSAKRALPEANMTISWPPEPAKRQFKRTLSAPPRVTIDHLAFPHIVERILRHADTDALLAMRGASRAYREEVDARLFRHVVVGSDMTTSDQGLYVTVPGPRGPAKPLLRWRAREAPPPRIAGARTLSLTNIEAWESNLYSTKTADLVSTLATHAPNLDLIRISNTQLHLRYSKFLASAPGARTLVCIGAIAHDDPCSVNRCGSGIWVEAPTLPLGLRRFVLTIPYEPDFAYRQDLVGLFGTHVPGLREAVIILANANAPHFKQPPGRRRSRRLTPAAAYANRLPNFSFLRTIINEVRRADRGVQWTLVGVAAFLDEMDCTPTPTVDEFEAYIDTKLEETWRTRVTLVDPAEYALRVGHRQFELEARHPEDGGVRGRCSQSSW</sequence>